<dbReference type="InterPro" id="IPR006860">
    <property type="entry name" value="FecR"/>
</dbReference>
<accession>A0A2W5SXL4</accession>
<organism evidence="4 5">
    <name type="scientific">Archangium gephyra</name>
    <dbReference type="NCBI Taxonomy" id="48"/>
    <lineage>
        <taxon>Bacteria</taxon>
        <taxon>Pseudomonadati</taxon>
        <taxon>Myxococcota</taxon>
        <taxon>Myxococcia</taxon>
        <taxon>Myxococcales</taxon>
        <taxon>Cystobacterineae</taxon>
        <taxon>Archangiaceae</taxon>
        <taxon>Archangium</taxon>
    </lineage>
</organism>
<dbReference type="Proteomes" id="UP000249061">
    <property type="component" value="Unassembled WGS sequence"/>
</dbReference>
<feature type="domain" description="FecR protein" evidence="3">
    <location>
        <begin position="132"/>
        <end position="222"/>
    </location>
</feature>
<dbReference type="AlphaFoldDB" id="A0A2W5SXL4"/>
<evidence type="ECO:0000256" key="2">
    <source>
        <dbReference type="SAM" id="Phobius"/>
    </source>
</evidence>
<evidence type="ECO:0000259" key="3">
    <source>
        <dbReference type="Pfam" id="PF04773"/>
    </source>
</evidence>
<dbReference type="Pfam" id="PF04773">
    <property type="entry name" value="FecR"/>
    <property type="match status" value="1"/>
</dbReference>
<evidence type="ECO:0000256" key="1">
    <source>
        <dbReference type="SAM" id="MobiDB-lite"/>
    </source>
</evidence>
<keyword evidence="2" id="KW-0472">Membrane</keyword>
<dbReference type="Gene3D" id="2.60.120.1440">
    <property type="match status" value="1"/>
</dbReference>
<comment type="caution">
    <text evidence="4">The sequence shown here is derived from an EMBL/GenBank/DDBJ whole genome shotgun (WGS) entry which is preliminary data.</text>
</comment>
<dbReference type="InterPro" id="IPR011990">
    <property type="entry name" value="TPR-like_helical_dom_sf"/>
</dbReference>
<evidence type="ECO:0000313" key="4">
    <source>
        <dbReference type="EMBL" id="PZR07522.1"/>
    </source>
</evidence>
<keyword evidence="2" id="KW-1133">Transmembrane helix</keyword>
<feature type="region of interest" description="Disordered" evidence="1">
    <location>
        <begin position="255"/>
        <end position="275"/>
    </location>
</feature>
<keyword evidence="2" id="KW-0812">Transmembrane</keyword>
<reference evidence="4 5" key="1">
    <citation type="submission" date="2017-08" db="EMBL/GenBank/DDBJ databases">
        <title>Infants hospitalized years apart are colonized by the same room-sourced microbial strains.</title>
        <authorList>
            <person name="Brooks B."/>
            <person name="Olm M.R."/>
            <person name="Firek B.A."/>
            <person name="Baker R."/>
            <person name="Thomas B.C."/>
            <person name="Morowitz M.J."/>
            <person name="Banfield J.F."/>
        </authorList>
    </citation>
    <scope>NUCLEOTIDE SEQUENCE [LARGE SCALE GENOMIC DNA]</scope>
    <source>
        <strain evidence="4">S2_003_000_R2_14</strain>
    </source>
</reference>
<gene>
    <name evidence="4" type="ORF">DI536_26990</name>
</gene>
<feature type="compositionally biased region" description="Basic and acidic residues" evidence="1">
    <location>
        <begin position="260"/>
        <end position="275"/>
    </location>
</feature>
<feature type="transmembrane region" description="Helical" evidence="2">
    <location>
        <begin position="72"/>
        <end position="91"/>
    </location>
</feature>
<dbReference type="Gene3D" id="1.25.40.10">
    <property type="entry name" value="Tetratricopeptide repeat domain"/>
    <property type="match status" value="1"/>
</dbReference>
<feature type="region of interest" description="Disordered" evidence="1">
    <location>
        <begin position="1"/>
        <end position="27"/>
    </location>
</feature>
<sequence>MSRAGPRARAGHVPVGGAVVNRPTDGSFARRLAPPRGAEEAPLTTEEFDASFDAVEQALAARGQLQSTRRHARVAVVFAAAAAFVLVAVLWRSSSSAPEALAVVEASGAVSDVTSTRAQGVASGAVLEAGQRVKTDEGGSLTLRFPEGSIVAIGARSEFGIHGLGRHRNFELARGHFDAKVAKLNADETFVVETRRARVEVRGTQFTVDVEPPSVTCLDGSVAVKVVEGVVLVTSGDSATEVKAGEVKSLPCAAPPVVPEPKKPPEVPAPKRDEVSPLSRMNALYGSAMELKQSGKSEEAARAFRELRRAFPKSALDEAAAVEELRLLEKLGSERGAAAAREYLGEYPDGYGRDVAERLITP</sequence>
<dbReference type="EMBL" id="QFQP01000030">
    <property type="protein sequence ID" value="PZR07522.1"/>
    <property type="molecule type" value="Genomic_DNA"/>
</dbReference>
<name>A0A2W5SXL4_9BACT</name>
<protein>
    <recommendedName>
        <fullName evidence="3">FecR protein domain-containing protein</fullName>
    </recommendedName>
</protein>
<evidence type="ECO:0000313" key="5">
    <source>
        <dbReference type="Proteomes" id="UP000249061"/>
    </source>
</evidence>
<proteinExistence type="predicted"/>
<dbReference type="PANTHER" id="PTHR38731">
    <property type="entry name" value="LIPL45-RELATED LIPOPROTEIN-RELATED"/>
    <property type="match status" value="1"/>
</dbReference>